<gene>
    <name evidence="2" type="ORF">ACHAWU_001810</name>
</gene>
<sequence>MSPANTQQQTTAHKQPQATSCQQHQHHNISLARDTATYSDTMPTMNHGLRRLVATHSPPPLPTMPTASSPSFSSGSSQSNCTSDCSTSLGVETDCNDNVNDTDDCNEELDDRGISTSKSISRTVTTRASVKKHNMKCLCAKCGGDVRLPSLPQSTSSETTPSIADTCVGRVINTDIVSESWSHASEPFVECALECSSSRYHLSCSGVPTGSQIYRSVVLSNQPASDKSDAHEETTHSSLETSWWEQLPNSMTRRSYQSLQNDKKWSASGLAFICPNCDVEGTSRYLAEYFEKFHSMKKSFYKRYLSEVTEQNLSHRLNGAEESVEARTGEAFLWYLMQTTRNEHLRHQQTAENMTLGEVRWNSSELKLKNMGFVRAYLSKQLQRKQVQHHQGQQKRQKVTFFGLDPSCLIGMPLRLFNPIDNSYHTGRILDYKVDAIYKVDEPISGSDQPEHSAKYPFPNISELIDENITRKLYLVRFRQGIEGRKVAVHEWIYLEEHAVAIGGEICWAKVGNTSHNANGVDSTHKRNEEEDKVNNMITKGDLSSYRPAQTMFRSMLEMIPVQNLNPSSLRDGSKKSCTDLNVLALGFGQAFSHIRLNLRNSDFNANEESALTIDTGMDTEEQATPQAIPLTTSLPAWIAQILQRAELTDDDVGLGLAMALMEKEEERRVQAQARHYLQLSGPI</sequence>
<evidence type="ECO:0000313" key="2">
    <source>
        <dbReference type="EMBL" id="KAL3761021.1"/>
    </source>
</evidence>
<evidence type="ECO:0000313" key="3">
    <source>
        <dbReference type="Proteomes" id="UP001530293"/>
    </source>
</evidence>
<evidence type="ECO:0000256" key="1">
    <source>
        <dbReference type="SAM" id="MobiDB-lite"/>
    </source>
</evidence>
<reference evidence="2 3" key="1">
    <citation type="submission" date="2024-10" db="EMBL/GenBank/DDBJ databases">
        <title>Updated reference genomes for cyclostephanoid diatoms.</title>
        <authorList>
            <person name="Roberts W.R."/>
            <person name="Alverson A.J."/>
        </authorList>
    </citation>
    <scope>NUCLEOTIDE SEQUENCE [LARGE SCALE GENOMIC DNA]</scope>
    <source>
        <strain evidence="2 3">AJA232-27</strain>
    </source>
</reference>
<comment type="caution">
    <text evidence="2">The sequence shown here is derived from an EMBL/GenBank/DDBJ whole genome shotgun (WGS) entry which is preliminary data.</text>
</comment>
<keyword evidence="3" id="KW-1185">Reference proteome</keyword>
<feature type="compositionally biased region" description="Polar residues" evidence="1">
    <location>
        <begin position="1"/>
        <end position="23"/>
    </location>
</feature>
<proteinExistence type="predicted"/>
<accession>A0ABD3ME03</accession>
<organism evidence="2 3">
    <name type="scientific">Discostella pseudostelligera</name>
    <dbReference type="NCBI Taxonomy" id="259834"/>
    <lineage>
        <taxon>Eukaryota</taxon>
        <taxon>Sar</taxon>
        <taxon>Stramenopiles</taxon>
        <taxon>Ochrophyta</taxon>
        <taxon>Bacillariophyta</taxon>
        <taxon>Coscinodiscophyceae</taxon>
        <taxon>Thalassiosirophycidae</taxon>
        <taxon>Stephanodiscales</taxon>
        <taxon>Stephanodiscaceae</taxon>
        <taxon>Discostella</taxon>
    </lineage>
</organism>
<dbReference type="Proteomes" id="UP001530293">
    <property type="component" value="Unassembled WGS sequence"/>
</dbReference>
<dbReference type="AlphaFoldDB" id="A0ABD3ME03"/>
<protein>
    <submittedName>
        <fullName evidence="2">Uncharacterized protein</fullName>
    </submittedName>
</protein>
<feature type="region of interest" description="Disordered" evidence="1">
    <location>
        <begin position="1"/>
        <end position="28"/>
    </location>
</feature>
<dbReference type="EMBL" id="JALLBG020000162">
    <property type="protein sequence ID" value="KAL3761021.1"/>
    <property type="molecule type" value="Genomic_DNA"/>
</dbReference>
<name>A0ABD3ME03_9STRA</name>
<feature type="region of interest" description="Disordered" evidence="1">
    <location>
        <begin position="53"/>
        <end position="76"/>
    </location>
</feature>